<organism evidence="1 2">
    <name type="scientific">Crocosphaera chwakensis CCY0110</name>
    <dbReference type="NCBI Taxonomy" id="391612"/>
    <lineage>
        <taxon>Bacteria</taxon>
        <taxon>Bacillati</taxon>
        <taxon>Cyanobacteriota</taxon>
        <taxon>Cyanophyceae</taxon>
        <taxon>Oscillatoriophycideae</taxon>
        <taxon>Chroococcales</taxon>
        <taxon>Aphanothecaceae</taxon>
        <taxon>Crocosphaera</taxon>
        <taxon>Crocosphaera chwakensis</taxon>
    </lineage>
</organism>
<dbReference type="Proteomes" id="UP000003781">
    <property type="component" value="Unassembled WGS sequence"/>
</dbReference>
<name>A3II07_9CHRO</name>
<protein>
    <submittedName>
        <fullName evidence="1">Uncharacterized protein</fullName>
    </submittedName>
</protein>
<sequence>MGCFSRRSNDLSISHSSKSIKRFILIRK</sequence>
<comment type="caution">
    <text evidence="1">The sequence shown here is derived from an EMBL/GenBank/DDBJ whole genome shotgun (WGS) entry which is preliminary data.</text>
</comment>
<dbReference type="AlphaFoldDB" id="A3II07"/>
<accession>A3II07</accession>
<dbReference type="EMBL" id="AAXW01000002">
    <property type="protein sequence ID" value="EAZ93439.1"/>
    <property type="molecule type" value="Genomic_DNA"/>
</dbReference>
<evidence type="ECO:0000313" key="1">
    <source>
        <dbReference type="EMBL" id="EAZ93439.1"/>
    </source>
</evidence>
<evidence type="ECO:0000313" key="2">
    <source>
        <dbReference type="Proteomes" id="UP000003781"/>
    </source>
</evidence>
<gene>
    <name evidence="1" type="ORF">CY0110_16627</name>
</gene>
<keyword evidence="2" id="KW-1185">Reference proteome</keyword>
<reference evidence="1 2" key="1">
    <citation type="submission" date="2007-03" db="EMBL/GenBank/DDBJ databases">
        <authorList>
            <person name="Stal L."/>
            <person name="Ferriera S."/>
            <person name="Johnson J."/>
            <person name="Kravitz S."/>
            <person name="Beeson K."/>
            <person name="Sutton G."/>
            <person name="Rogers Y.-H."/>
            <person name="Friedman R."/>
            <person name="Frazier M."/>
            <person name="Venter J.C."/>
        </authorList>
    </citation>
    <scope>NUCLEOTIDE SEQUENCE [LARGE SCALE GENOMIC DNA]</scope>
    <source>
        <strain evidence="1 2">CCY0110</strain>
    </source>
</reference>
<proteinExistence type="predicted"/>